<name>A0ABV1MYA2_9BACI</name>
<dbReference type="Proteomes" id="UP001478862">
    <property type="component" value="Unassembled WGS sequence"/>
</dbReference>
<dbReference type="PROSITE" id="PS50022">
    <property type="entry name" value="FA58C_3"/>
    <property type="match status" value="1"/>
</dbReference>
<dbReference type="SUPFAM" id="SSF49785">
    <property type="entry name" value="Galactose-binding domain-like"/>
    <property type="match status" value="1"/>
</dbReference>
<sequence length="410" mass="46698">MIKSIRFTVVRASSYYVLGGVRLYDLNGLILPIKFTNNYDAGATAYFHIENKHYNSGKATTTNVYSATSYAVDNAFDTSTYTETDSTRNNYWLSGSANYVDLSFDNPIALSKIDLRPYCGDGASRKINSVTIALTMYNGEVVTKTFDTSSYIENEKMTIDLLAMLEESGKSYNELFLMKNISTNKIYSTDVFRQEYLVKMTSNTVDAYGGNITVSASSVYSVNYLAWKAFRRGAGDSYGWVSLNGKTTNQWLQIDYGERKYVNWVRLTSRNYNQPTEHLKSFDILGSYDGVNWKVVGEFRDVPSWGQSETREYKLQFPKDYRYYRVSVIANQGYSNYVTIGDVVFGYTSIVELDNLNEENYKKYGSSEIRDFNMPLGSIIKPIHKEQIQNNNVASVTLGERPKSIKLIKR</sequence>
<dbReference type="InterPro" id="IPR000421">
    <property type="entry name" value="FA58C"/>
</dbReference>
<dbReference type="InterPro" id="IPR008979">
    <property type="entry name" value="Galactose-bd-like_sf"/>
</dbReference>
<organism evidence="2 3">
    <name type="scientific">Lysinibacillus zambalensis</name>
    <dbReference type="NCBI Taxonomy" id="3160866"/>
    <lineage>
        <taxon>Bacteria</taxon>
        <taxon>Bacillati</taxon>
        <taxon>Bacillota</taxon>
        <taxon>Bacilli</taxon>
        <taxon>Bacillales</taxon>
        <taxon>Bacillaceae</taxon>
        <taxon>Lysinibacillus</taxon>
    </lineage>
</organism>
<comment type="caution">
    <text evidence="2">The sequence shown here is derived from an EMBL/GenBank/DDBJ whole genome shotgun (WGS) entry which is preliminary data.</text>
</comment>
<feature type="domain" description="F5/8 type C" evidence="1">
    <location>
        <begin position="193"/>
        <end position="347"/>
    </location>
</feature>
<protein>
    <submittedName>
        <fullName evidence="2">Discoidin domain-containing protein</fullName>
    </submittedName>
</protein>
<dbReference type="Gene3D" id="2.60.120.260">
    <property type="entry name" value="Galactose-binding domain-like"/>
    <property type="match status" value="1"/>
</dbReference>
<evidence type="ECO:0000313" key="3">
    <source>
        <dbReference type="Proteomes" id="UP001478862"/>
    </source>
</evidence>
<gene>
    <name evidence="2" type="ORF">ABNX05_18230</name>
</gene>
<dbReference type="RefSeq" id="WP_349661010.1">
    <property type="nucleotide sequence ID" value="NZ_JBEGDG010000015.1"/>
</dbReference>
<dbReference type="Pfam" id="PF00754">
    <property type="entry name" value="F5_F8_type_C"/>
    <property type="match status" value="1"/>
</dbReference>
<proteinExistence type="predicted"/>
<dbReference type="EMBL" id="JBEGDG010000015">
    <property type="protein sequence ID" value="MEQ6356564.1"/>
    <property type="molecule type" value="Genomic_DNA"/>
</dbReference>
<reference evidence="2 3" key="1">
    <citation type="submission" date="2024-06" db="EMBL/GenBank/DDBJ databases">
        <title>Lysinibacillus zambalefons sp. nov., a Novel Firmicute Isolated from the Poon Bato Zambales Hyperalkaline Spring.</title>
        <authorList>
            <person name="Aja J.A."/>
            <person name="Lazaro J.E.H."/>
            <person name="Llorin L.D."/>
            <person name="Lim K.R."/>
            <person name="Teodosio J."/>
            <person name="Dalisay D.S."/>
        </authorList>
    </citation>
    <scope>NUCLEOTIDE SEQUENCE [LARGE SCALE GENOMIC DNA]</scope>
    <source>
        <strain evidence="2 3">M3</strain>
    </source>
</reference>
<keyword evidence="3" id="KW-1185">Reference proteome</keyword>
<accession>A0ABV1MYA2</accession>
<evidence type="ECO:0000313" key="2">
    <source>
        <dbReference type="EMBL" id="MEQ6356564.1"/>
    </source>
</evidence>
<evidence type="ECO:0000259" key="1">
    <source>
        <dbReference type="PROSITE" id="PS50022"/>
    </source>
</evidence>